<dbReference type="Proteomes" id="UP000028185">
    <property type="component" value="Chromosome"/>
</dbReference>
<dbReference type="CDD" id="cd02146">
    <property type="entry name" value="NfsA-like"/>
    <property type="match status" value="1"/>
</dbReference>
<reference evidence="7 8" key="1">
    <citation type="journal article" date="2014" name="Genome Announc.">
        <title>Whole-Genome Sequence of Streptococcus suis Serotype 4 Reference Strain 6407.</title>
        <authorList>
            <person name="Wang K."/>
            <person name="Chen J."/>
            <person name="Yao H."/>
            <person name="Lu C."/>
        </authorList>
    </citation>
    <scope>NUCLEOTIDE SEQUENCE [LARGE SCALE GENOMIC DNA]</scope>
    <source>
        <strain evidence="7">6407</strain>
    </source>
</reference>
<evidence type="ECO:0000256" key="2">
    <source>
        <dbReference type="ARBA" id="ARBA00022630"/>
    </source>
</evidence>
<evidence type="ECO:0000259" key="6">
    <source>
        <dbReference type="Pfam" id="PF00881"/>
    </source>
</evidence>
<organism evidence="7 8">
    <name type="scientific">Streptococcus suis 6407</name>
    <dbReference type="NCBI Taxonomy" id="1214179"/>
    <lineage>
        <taxon>Bacteria</taxon>
        <taxon>Bacillati</taxon>
        <taxon>Bacillota</taxon>
        <taxon>Bacilli</taxon>
        <taxon>Lactobacillales</taxon>
        <taxon>Streptococcaceae</taxon>
        <taxon>Streptococcus</taxon>
    </lineage>
</organism>
<evidence type="ECO:0000256" key="3">
    <source>
        <dbReference type="ARBA" id="ARBA00022643"/>
    </source>
</evidence>
<dbReference type="RefSeq" id="WP_024390617.1">
    <property type="nucleotide sequence ID" value="NZ_ALLE01000012.1"/>
</dbReference>
<dbReference type="InterPro" id="IPR029479">
    <property type="entry name" value="Nitroreductase"/>
</dbReference>
<keyword evidence="3 5" id="KW-0288">FMN</keyword>
<accession>A0A075SJY5</accession>
<protein>
    <submittedName>
        <fullName evidence="7">Nitroreductase</fullName>
    </submittedName>
</protein>
<dbReference type="PATRIC" id="fig|1214179.4.peg.1771"/>
<dbReference type="Pfam" id="PF00881">
    <property type="entry name" value="Nitroreductase"/>
    <property type="match status" value="1"/>
</dbReference>
<keyword evidence="4 5" id="KW-0560">Oxidoreductase</keyword>
<feature type="domain" description="Nitroreductase" evidence="6">
    <location>
        <begin position="11"/>
        <end position="161"/>
    </location>
</feature>
<sequence>MNETIDLMLNHTSVRRFTEEPIEAEHLQAIISAGRAASSWKNFQSYSIIVVQLEEKKQALYDLVPQPAILQAQAILVFVGDHNRASKAAQLHGSDFDAKGTENLLISSVDASLAGQNALLAAESLGYGGVFIGMIRHKALAIAELFNLPDFTYPIFCIALGRPAQNHPVKPRLESEAIVFQEEYVEQGVEVIQAYDQVQTEYAGARQTETWSERMVAQFGQPEQPETKSILENNKLL</sequence>
<evidence type="ECO:0000256" key="4">
    <source>
        <dbReference type="ARBA" id="ARBA00023002"/>
    </source>
</evidence>
<dbReference type="EMBL" id="CP008921">
    <property type="protein sequence ID" value="AIG44143.1"/>
    <property type="molecule type" value="Genomic_DNA"/>
</dbReference>
<dbReference type="InterPro" id="IPR016446">
    <property type="entry name" value="Flavin_OxRdtase_Frp"/>
</dbReference>
<dbReference type="PANTHER" id="PTHR43425:SF2">
    <property type="entry name" value="OXYGEN-INSENSITIVE NADPH NITROREDUCTASE"/>
    <property type="match status" value="1"/>
</dbReference>
<keyword evidence="2 5" id="KW-0285">Flavoprotein</keyword>
<dbReference type="AlphaFoldDB" id="A0A075SJY5"/>
<dbReference type="SUPFAM" id="SSF55469">
    <property type="entry name" value="FMN-dependent nitroreductase-like"/>
    <property type="match status" value="1"/>
</dbReference>
<name>A0A075SJY5_STRSU</name>
<evidence type="ECO:0000256" key="1">
    <source>
        <dbReference type="ARBA" id="ARBA00008366"/>
    </source>
</evidence>
<proteinExistence type="inferred from homology"/>
<evidence type="ECO:0000313" key="7">
    <source>
        <dbReference type="EMBL" id="AIG44143.1"/>
    </source>
</evidence>
<dbReference type="HOGENOM" id="CLU_070764_0_2_9"/>
<evidence type="ECO:0000256" key="5">
    <source>
        <dbReference type="PIRNR" id="PIRNR005426"/>
    </source>
</evidence>
<dbReference type="InterPro" id="IPR000415">
    <property type="entry name" value="Nitroreductase-like"/>
</dbReference>
<evidence type="ECO:0000313" key="8">
    <source>
        <dbReference type="Proteomes" id="UP000028185"/>
    </source>
</evidence>
<gene>
    <name evidence="7" type="ORF">ID09_08950</name>
</gene>
<comment type="similarity">
    <text evidence="1 5">Belongs to the flavin oxidoreductase frp family.</text>
</comment>
<keyword evidence="5" id="KW-0521">NADP</keyword>
<dbReference type="PANTHER" id="PTHR43425">
    <property type="entry name" value="OXYGEN-INSENSITIVE NADPH NITROREDUCTASE"/>
    <property type="match status" value="1"/>
</dbReference>
<dbReference type="Gene3D" id="3.40.109.10">
    <property type="entry name" value="NADH Oxidase"/>
    <property type="match status" value="1"/>
</dbReference>
<dbReference type="GO" id="GO:0016491">
    <property type="term" value="F:oxidoreductase activity"/>
    <property type="evidence" value="ECO:0007669"/>
    <property type="project" value="UniProtKB-UniRule"/>
</dbReference>
<dbReference type="PIRSF" id="PIRSF005426">
    <property type="entry name" value="Frp"/>
    <property type="match status" value="1"/>
</dbReference>